<reference evidence="2 3" key="1">
    <citation type="submission" date="2024-02" db="EMBL/GenBank/DDBJ databases">
        <authorList>
            <consortium name="ELIXIR-Norway"/>
            <consortium name="Elixir Norway"/>
        </authorList>
    </citation>
    <scope>NUCLEOTIDE SEQUENCE [LARGE SCALE GENOMIC DNA]</scope>
</reference>
<evidence type="ECO:0000313" key="2">
    <source>
        <dbReference type="EMBL" id="CAK9191007.1"/>
    </source>
</evidence>
<dbReference type="Proteomes" id="UP001497512">
    <property type="component" value="Chromosome 1"/>
</dbReference>
<dbReference type="InterPro" id="IPR028939">
    <property type="entry name" value="P5C_Rdtase_cat_N"/>
</dbReference>
<name>A0ABP0TAH4_9BRYO</name>
<gene>
    <name evidence="2" type="ORF">CSSPTR1EN2_LOCUS1175</name>
</gene>
<dbReference type="EMBL" id="OZ019893">
    <property type="protein sequence ID" value="CAK9191007.1"/>
    <property type="molecule type" value="Genomic_DNA"/>
</dbReference>
<dbReference type="Pfam" id="PF03807">
    <property type="entry name" value="F420_oxidored"/>
    <property type="match status" value="1"/>
</dbReference>
<dbReference type="Gene3D" id="3.40.50.720">
    <property type="entry name" value="NAD(P)-binding Rossmann-like Domain"/>
    <property type="match status" value="1"/>
</dbReference>
<feature type="domain" description="Pyrroline-5-carboxylate reductase catalytic N-terminal" evidence="1">
    <location>
        <begin position="10"/>
        <end position="79"/>
    </location>
</feature>
<dbReference type="InterPro" id="IPR036291">
    <property type="entry name" value="NAD(P)-bd_dom_sf"/>
</dbReference>
<evidence type="ECO:0000313" key="3">
    <source>
        <dbReference type="Proteomes" id="UP001497512"/>
    </source>
</evidence>
<dbReference type="SUPFAM" id="SSF51735">
    <property type="entry name" value="NAD(P)-binding Rossmann-fold domains"/>
    <property type="match status" value="1"/>
</dbReference>
<proteinExistence type="predicted"/>
<sequence>MAALDLKHQTIAVLPGTSNMESHLSFQLAKKDLSIVMGSQDPAKAQQLADQISEETASNSLKGVSNAEAAIASNIIIWCPAVTYKSLPPNLLLDS</sequence>
<keyword evidence="3" id="KW-1185">Reference proteome</keyword>
<organism evidence="2 3">
    <name type="scientific">Sphagnum troendelagicum</name>
    <dbReference type="NCBI Taxonomy" id="128251"/>
    <lineage>
        <taxon>Eukaryota</taxon>
        <taxon>Viridiplantae</taxon>
        <taxon>Streptophyta</taxon>
        <taxon>Embryophyta</taxon>
        <taxon>Bryophyta</taxon>
        <taxon>Sphagnophytina</taxon>
        <taxon>Sphagnopsida</taxon>
        <taxon>Sphagnales</taxon>
        <taxon>Sphagnaceae</taxon>
        <taxon>Sphagnum</taxon>
    </lineage>
</organism>
<protein>
    <recommendedName>
        <fullName evidence="1">Pyrroline-5-carboxylate reductase catalytic N-terminal domain-containing protein</fullName>
    </recommendedName>
</protein>
<accession>A0ABP0TAH4</accession>
<evidence type="ECO:0000259" key="1">
    <source>
        <dbReference type="Pfam" id="PF03807"/>
    </source>
</evidence>